<reference evidence="1 2" key="1">
    <citation type="submission" date="2015-12" db="EMBL/GenBank/DDBJ databases">
        <title>Draft genome of the nematode, Onchocerca flexuosa.</title>
        <authorList>
            <person name="Mitreva M."/>
        </authorList>
    </citation>
    <scope>NUCLEOTIDE SEQUENCE [LARGE SCALE GENOMIC DNA]</scope>
    <source>
        <strain evidence="1">Red Deer</strain>
    </source>
</reference>
<dbReference type="EMBL" id="KZ269990">
    <property type="protein sequence ID" value="OZC09860.1"/>
    <property type="molecule type" value="Genomic_DNA"/>
</dbReference>
<proteinExistence type="predicted"/>
<keyword evidence="2" id="KW-1185">Reference proteome</keyword>
<evidence type="ECO:0000313" key="2">
    <source>
        <dbReference type="Proteomes" id="UP000242913"/>
    </source>
</evidence>
<evidence type="ECO:0000313" key="1">
    <source>
        <dbReference type="EMBL" id="OZC09860.1"/>
    </source>
</evidence>
<organism evidence="1 2">
    <name type="scientific">Onchocerca flexuosa</name>
    <dbReference type="NCBI Taxonomy" id="387005"/>
    <lineage>
        <taxon>Eukaryota</taxon>
        <taxon>Metazoa</taxon>
        <taxon>Ecdysozoa</taxon>
        <taxon>Nematoda</taxon>
        <taxon>Chromadorea</taxon>
        <taxon>Rhabditida</taxon>
        <taxon>Spirurina</taxon>
        <taxon>Spiruromorpha</taxon>
        <taxon>Filarioidea</taxon>
        <taxon>Onchocercidae</taxon>
        <taxon>Onchocerca</taxon>
    </lineage>
</organism>
<dbReference type="Proteomes" id="UP000242913">
    <property type="component" value="Unassembled WGS sequence"/>
</dbReference>
<accession>A0A238BYS2</accession>
<sequence>MKIEKYRLTTQEVSQKSTCNEIYGQKSLKQVSAAVGDHRSEDVVVAISDIAALPTFYFCPPVVESLCPQADRTSKTNESLPTSLSCVLSPVLEVFRPTSPKNSAILSHPPNQK</sequence>
<name>A0A238BYS2_9BILA</name>
<dbReference type="AlphaFoldDB" id="A0A238BYS2"/>
<gene>
    <name evidence="1" type="ORF">X798_02966</name>
</gene>
<protein>
    <submittedName>
        <fullName evidence="1">Uncharacterized protein</fullName>
    </submittedName>
</protein>